<dbReference type="AlphaFoldDB" id="A0A5B3GE41"/>
<dbReference type="PANTHER" id="PTHR37841:SF1">
    <property type="entry name" value="DUF3298 DOMAIN-CONTAINING PROTEIN"/>
    <property type="match status" value="1"/>
</dbReference>
<name>A0A5B3GE41_9BACT</name>
<proteinExistence type="predicted"/>
<organism evidence="1 2">
    <name type="scientific">Alistipes shahii</name>
    <dbReference type="NCBI Taxonomy" id="328814"/>
    <lineage>
        <taxon>Bacteria</taxon>
        <taxon>Pseudomonadati</taxon>
        <taxon>Bacteroidota</taxon>
        <taxon>Bacteroidia</taxon>
        <taxon>Bacteroidales</taxon>
        <taxon>Rikenellaceae</taxon>
        <taxon>Alistipes</taxon>
    </lineage>
</organism>
<gene>
    <name evidence="1" type="ORF">F2Y13_03000</name>
</gene>
<dbReference type="Proteomes" id="UP000323567">
    <property type="component" value="Unassembled WGS sequence"/>
</dbReference>
<evidence type="ECO:0000313" key="1">
    <source>
        <dbReference type="EMBL" id="KAA2371770.1"/>
    </source>
</evidence>
<dbReference type="InterPro" id="IPR032774">
    <property type="entry name" value="WG_beta_rep"/>
</dbReference>
<evidence type="ECO:0000313" key="2">
    <source>
        <dbReference type="Proteomes" id="UP000323567"/>
    </source>
</evidence>
<reference evidence="1 2" key="1">
    <citation type="journal article" date="2019" name="Nat. Med.">
        <title>A library of human gut bacterial isolates paired with longitudinal multiomics data enables mechanistic microbiome research.</title>
        <authorList>
            <person name="Poyet M."/>
            <person name="Groussin M."/>
            <person name="Gibbons S.M."/>
            <person name="Avila-Pacheco J."/>
            <person name="Jiang X."/>
            <person name="Kearney S.M."/>
            <person name="Perrotta A.R."/>
            <person name="Berdy B."/>
            <person name="Zhao S."/>
            <person name="Lieberman T.D."/>
            <person name="Swanson P.K."/>
            <person name="Smith M."/>
            <person name="Roesemann S."/>
            <person name="Alexander J.E."/>
            <person name="Rich S.A."/>
            <person name="Livny J."/>
            <person name="Vlamakis H."/>
            <person name="Clish C."/>
            <person name="Bullock K."/>
            <person name="Deik A."/>
            <person name="Scott J."/>
            <person name="Pierce K.A."/>
            <person name="Xavier R.J."/>
            <person name="Alm E.J."/>
        </authorList>
    </citation>
    <scope>NUCLEOTIDE SEQUENCE [LARGE SCALE GENOMIC DNA]</scope>
    <source>
        <strain evidence="1 2">BIOML-A2</strain>
    </source>
</reference>
<accession>A0A5B3GE41</accession>
<protein>
    <submittedName>
        <fullName evidence="1">WG repeat-containing protein</fullName>
    </submittedName>
</protein>
<comment type="caution">
    <text evidence="1">The sequence shown here is derived from an EMBL/GenBank/DDBJ whole genome shotgun (WGS) entry which is preliminary data.</text>
</comment>
<dbReference type="RefSeq" id="WP_149887004.1">
    <property type="nucleotide sequence ID" value="NZ_AP031448.1"/>
</dbReference>
<dbReference type="PANTHER" id="PTHR37841">
    <property type="entry name" value="GLR2918 PROTEIN"/>
    <property type="match status" value="1"/>
</dbReference>
<dbReference type="EMBL" id="VVXK01000002">
    <property type="protein sequence ID" value="KAA2371770.1"/>
    <property type="molecule type" value="Genomic_DNA"/>
</dbReference>
<sequence length="321" mass="36305">MTPTLQLFTRALLTPDLSFKTLADARAATGADGLPRLMRTTRFAEAEITWRGRQWLLSMPLSPAALAAVERTASQLGRLNTDHLAEYRILRDELRWTDPAGRERRFDLALQHLPAGKPFAEALHTEPAERLLAALDTLETALRELNFSHNNLRAGNLRWSGGRFVPLRYHDAHFGPSGDGAAFESLREQVRRTADPMCVGDTEAVYTPHRRLTGHRWTSHVFEGLVCVEDDEGFGFVDTENNPVIRPQYTWAGDFREGRAEVETPSGMGLIDRQGRYVIPPEYEIVDYAPAESVVRVRKDGRWAEFDYLGRRLTEFGTNND</sequence>
<dbReference type="Pfam" id="PF14903">
    <property type="entry name" value="WG_beta_rep"/>
    <property type="match status" value="2"/>
</dbReference>